<accession>A0A699R0N1</accession>
<protein>
    <submittedName>
        <fullName evidence="1">Uncharacterized protein</fullName>
    </submittedName>
</protein>
<dbReference type="AlphaFoldDB" id="A0A699R0N1"/>
<gene>
    <name evidence="1" type="ORF">Tci_851016</name>
</gene>
<feature type="non-terminal residue" evidence="1">
    <location>
        <position position="79"/>
    </location>
</feature>
<name>A0A699R0N1_TANCI</name>
<sequence length="79" mass="8932">MCAMVGQFIQKKQEEKQIKEEQAANARYWKIIACCDDDDDPAITPNEPVDSLNMGDEHLNTILATKSDEFIKSCVENLV</sequence>
<dbReference type="EMBL" id="BKCJ011068590">
    <property type="protein sequence ID" value="GFC79046.1"/>
    <property type="molecule type" value="Genomic_DNA"/>
</dbReference>
<comment type="caution">
    <text evidence="1">The sequence shown here is derived from an EMBL/GenBank/DDBJ whole genome shotgun (WGS) entry which is preliminary data.</text>
</comment>
<organism evidence="1">
    <name type="scientific">Tanacetum cinerariifolium</name>
    <name type="common">Dalmatian daisy</name>
    <name type="synonym">Chrysanthemum cinerariifolium</name>
    <dbReference type="NCBI Taxonomy" id="118510"/>
    <lineage>
        <taxon>Eukaryota</taxon>
        <taxon>Viridiplantae</taxon>
        <taxon>Streptophyta</taxon>
        <taxon>Embryophyta</taxon>
        <taxon>Tracheophyta</taxon>
        <taxon>Spermatophyta</taxon>
        <taxon>Magnoliopsida</taxon>
        <taxon>eudicotyledons</taxon>
        <taxon>Gunneridae</taxon>
        <taxon>Pentapetalae</taxon>
        <taxon>asterids</taxon>
        <taxon>campanulids</taxon>
        <taxon>Asterales</taxon>
        <taxon>Asteraceae</taxon>
        <taxon>Asteroideae</taxon>
        <taxon>Anthemideae</taxon>
        <taxon>Anthemidinae</taxon>
        <taxon>Tanacetum</taxon>
    </lineage>
</organism>
<proteinExistence type="predicted"/>
<evidence type="ECO:0000313" key="1">
    <source>
        <dbReference type="EMBL" id="GFC79046.1"/>
    </source>
</evidence>
<reference evidence="1" key="1">
    <citation type="journal article" date="2019" name="Sci. Rep.">
        <title>Draft genome of Tanacetum cinerariifolium, the natural source of mosquito coil.</title>
        <authorList>
            <person name="Yamashiro T."/>
            <person name="Shiraishi A."/>
            <person name="Satake H."/>
            <person name="Nakayama K."/>
        </authorList>
    </citation>
    <scope>NUCLEOTIDE SEQUENCE</scope>
</reference>